<keyword evidence="2" id="KW-1185">Reference proteome</keyword>
<organism evidence="1 2">
    <name type="scientific">Mesocestoides corti</name>
    <name type="common">Flatworm</name>
    <dbReference type="NCBI Taxonomy" id="53468"/>
    <lineage>
        <taxon>Eukaryota</taxon>
        <taxon>Metazoa</taxon>
        <taxon>Spiralia</taxon>
        <taxon>Lophotrochozoa</taxon>
        <taxon>Platyhelminthes</taxon>
        <taxon>Cestoda</taxon>
        <taxon>Eucestoda</taxon>
        <taxon>Cyclophyllidea</taxon>
        <taxon>Mesocestoididae</taxon>
        <taxon>Mesocestoides</taxon>
    </lineage>
</organism>
<evidence type="ECO:0000313" key="1">
    <source>
        <dbReference type="EMBL" id="VDD83557.1"/>
    </source>
</evidence>
<dbReference type="AlphaFoldDB" id="A0A0R3UP05"/>
<proteinExistence type="predicted"/>
<protein>
    <submittedName>
        <fullName evidence="1">Uncharacterized protein</fullName>
    </submittedName>
</protein>
<reference evidence="1 2" key="1">
    <citation type="submission" date="2018-10" db="EMBL/GenBank/DDBJ databases">
        <authorList>
            <consortium name="Pathogen Informatics"/>
        </authorList>
    </citation>
    <scope>NUCLEOTIDE SEQUENCE [LARGE SCALE GENOMIC DNA]</scope>
</reference>
<gene>
    <name evidence="1" type="ORF">MCOS_LOCUS9560</name>
</gene>
<evidence type="ECO:0000313" key="2">
    <source>
        <dbReference type="Proteomes" id="UP000267029"/>
    </source>
</evidence>
<accession>A0A0R3UP05</accession>
<sequence>MALEMRNHRRVFKGNHRLQSNTVDLSLRKMCSTGQCTRLGADPNVVYPVKATTCCKTRYTVLRPEYYECTRCYETCTPCNVPCAPNNSPCATACGPQMCCAGGGGGGPVGGGGCCR</sequence>
<dbReference type="Proteomes" id="UP000267029">
    <property type="component" value="Unassembled WGS sequence"/>
</dbReference>
<dbReference type="EMBL" id="UXSR01005764">
    <property type="protein sequence ID" value="VDD83557.1"/>
    <property type="molecule type" value="Genomic_DNA"/>
</dbReference>
<name>A0A0R3UP05_MESCO</name>
<dbReference type="OrthoDB" id="6219379at2759"/>